<name>A0A8J7MBZ1_9BACT</name>
<dbReference type="GO" id="GO:0070006">
    <property type="term" value="F:metalloaminopeptidase activity"/>
    <property type="evidence" value="ECO:0007669"/>
    <property type="project" value="UniProtKB-UniRule"/>
</dbReference>
<organism evidence="9 10">
    <name type="scientific">Persicirhabdus sediminis</name>
    <dbReference type="NCBI Taxonomy" id="454144"/>
    <lineage>
        <taxon>Bacteria</taxon>
        <taxon>Pseudomonadati</taxon>
        <taxon>Verrucomicrobiota</taxon>
        <taxon>Verrucomicrobiia</taxon>
        <taxon>Verrucomicrobiales</taxon>
        <taxon>Verrucomicrobiaceae</taxon>
        <taxon>Persicirhabdus</taxon>
    </lineage>
</organism>
<sequence length="268" mass="29037">MAKKNRNKIPIKSVADVKKMRIACETASTILQAVAKEIKAGVTTGDIDQYSRDLMAQMDVKSAFLGYRGFAGNICISVNEEVVHGIGGSRPILSGDIVSVDIGVVQGGWIGDNATTVGVGEIDLETKRLLAVTEQSLYEAISFAKEGERLGDLCAAVEDFVVPHKFSIVREFVGHGVGRRLHEEPQVPNYRPHGRSPLLKEGMVLAIEPMVNAGVPGVKILEDGWTVITNDKKYSAHFEHTVLVTKNGPDILTARPREATPEILGIEL</sequence>
<dbReference type="PROSITE" id="PS00680">
    <property type="entry name" value="MAP_1"/>
    <property type="match status" value="1"/>
</dbReference>
<dbReference type="Proteomes" id="UP000624703">
    <property type="component" value="Unassembled WGS sequence"/>
</dbReference>
<comment type="caution">
    <text evidence="9">The sequence shown here is derived from an EMBL/GenBank/DDBJ whole genome shotgun (WGS) entry which is preliminary data.</text>
</comment>
<feature type="binding site" evidence="6">
    <location>
        <position position="101"/>
    </location>
    <ligand>
        <name>a divalent metal cation</name>
        <dbReference type="ChEBI" id="CHEBI:60240"/>
        <label>1</label>
    </ligand>
</feature>
<feature type="binding site" evidence="6">
    <location>
        <position position="84"/>
    </location>
    <ligand>
        <name>substrate</name>
    </ligand>
</feature>
<dbReference type="CDD" id="cd01086">
    <property type="entry name" value="MetAP1"/>
    <property type="match status" value="1"/>
</dbReference>
<evidence type="ECO:0000256" key="6">
    <source>
        <dbReference type="HAMAP-Rule" id="MF_01974"/>
    </source>
</evidence>
<proteinExistence type="inferred from homology"/>
<dbReference type="NCBIfam" id="TIGR00500">
    <property type="entry name" value="met_pdase_I"/>
    <property type="match status" value="1"/>
</dbReference>
<dbReference type="Gene3D" id="3.90.230.10">
    <property type="entry name" value="Creatinase/methionine aminopeptidase superfamily"/>
    <property type="match status" value="1"/>
</dbReference>
<dbReference type="InterPro" id="IPR002467">
    <property type="entry name" value="Pept_M24A_MAP1"/>
</dbReference>
<dbReference type="GO" id="GO:0006508">
    <property type="term" value="P:proteolysis"/>
    <property type="evidence" value="ECO:0007669"/>
    <property type="project" value="UniProtKB-KW"/>
</dbReference>
<keyword evidence="4 6" id="KW-0479">Metal-binding</keyword>
<dbReference type="InterPro" id="IPR000994">
    <property type="entry name" value="Pept_M24"/>
</dbReference>
<dbReference type="GO" id="GO:0004239">
    <property type="term" value="F:initiator methionyl aminopeptidase activity"/>
    <property type="evidence" value="ECO:0007669"/>
    <property type="project" value="UniProtKB-UniRule"/>
</dbReference>
<dbReference type="HAMAP" id="MF_01974">
    <property type="entry name" value="MetAP_1"/>
    <property type="match status" value="1"/>
</dbReference>
<reference evidence="9" key="1">
    <citation type="submission" date="2021-01" db="EMBL/GenBank/DDBJ databases">
        <title>Modified the classification status of verrucomicrobia.</title>
        <authorList>
            <person name="Feng X."/>
        </authorList>
    </citation>
    <scope>NUCLEOTIDE SEQUENCE</scope>
    <source>
        <strain evidence="9">_KCTC 22039</strain>
    </source>
</reference>
<feature type="binding site" evidence="6">
    <location>
        <position position="182"/>
    </location>
    <ligand>
        <name>substrate</name>
    </ligand>
</feature>
<accession>A0A8J7MBZ1</accession>
<dbReference type="GO" id="GO:0046872">
    <property type="term" value="F:metal ion binding"/>
    <property type="evidence" value="ECO:0007669"/>
    <property type="project" value="UniProtKB-UniRule"/>
</dbReference>
<evidence type="ECO:0000256" key="5">
    <source>
        <dbReference type="ARBA" id="ARBA00022801"/>
    </source>
</evidence>
<dbReference type="Pfam" id="PF00557">
    <property type="entry name" value="Peptidase_M24"/>
    <property type="match status" value="1"/>
</dbReference>
<comment type="similarity">
    <text evidence="6">Belongs to the peptidase M24A family. Methionine aminopeptidase type 1 subfamily.</text>
</comment>
<dbReference type="PANTHER" id="PTHR43330:SF27">
    <property type="entry name" value="METHIONINE AMINOPEPTIDASE"/>
    <property type="match status" value="1"/>
</dbReference>
<feature type="binding site" evidence="6">
    <location>
        <position position="175"/>
    </location>
    <ligand>
        <name>a divalent metal cation</name>
        <dbReference type="ChEBI" id="CHEBI:60240"/>
        <label>2</label>
        <note>catalytic</note>
    </ligand>
</feature>
<comment type="function">
    <text evidence="1 6">Removes the N-terminal methionine from nascent proteins. The N-terminal methionine is often cleaved when the second residue in the primary sequence is small and uncharged (Met-Ala-, Cys, Gly, Pro, Ser, Thr, or Val). Requires deformylation of the N(alpha)-formylated initiator methionine before it can be hydrolyzed.</text>
</comment>
<comment type="cofactor">
    <cofactor evidence="6">
        <name>Co(2+)</name>
        <dbReference type="ChEBI" id="CHEBI:48828"/>
    </cofactor>
    <cofactor evidence="6">
        <name>Zn(2+)</name>
        <dbReference type="ChEBI" id="CHEBI:29105"/>
    </cofactor>
    <cofactor evidence="6">
        <name>Mn(2+)</name>
        <dbReference type="ChEBI" id="CHEBI:29035"/>
    </cofactor>
    <cofactor evidence="6">
        <name>Fe(2+)</name>
        <dbReference type="ChEBI" id="CHEBI:29033"/>
    </cofactor>
    <text evidence="6">Binds 2 divalent metal cations per subunit. Has a high-affinity and a low affinity metal-binding site. The true nature of the physiological cofactor is under debate. The enzyme is active with cobalt, zinc, manganese or divalent iron ions. Most likely, methionine aminopeptidases function as mononuclear Fe(2+)-metalloproteases under physiological conditions, and the catalytically relevant metal-binding site has been assigned to the histidine-containing high-affinity site.</text>
</comment>
<dbReference type="PRINTS" id="PR00599">
    <property type="entry name" value="MAPEPTIDASE"/>
</dbReference>
<comment type="catalytic activity">
    <reaction evidence="6 7">
        <text>Release of N-terminal amino acids, preferentially methionine, from peptides and arylamides.</text>
        <dbReference type="EC" id="3.4.11.18"/>
    </reaction>
</comment>
<dbReference type="EMBL" id="JAENIM010000008">
    <property type="protein sequence ID" value="MBK1789691.1"/>
    <property type="molecule type" value="Genomic_DNA"/>
</dbReference>
<feature type="domain" description="Peptidase M24" evidence="8">
    <location>
        <begin position="18"/>
        <end position="246"/>
    </location>
</feature>
<dbReference type="InterPro" id="IPR001714">
    <property type="entry name" value="Pept_M24_MAP"/>
</dbReference>
<protein>
    <recommendedName>
        <fullName evidence="6 7">Methionine aminopeptidase</fullName>
        <shortName evidence="6">MAP</shortName>
        <shortName evidence="6">MetAP</shortName>
        <ecNumber evidence="6 7">3.4.11.18</ecNumber>
    </recommendedName>
    <alternativeName>
        <fullName evidence="6">Peptidase M</fullName>
    </alternativeName>
</protein>
<keyword evidence="3 6" id="KW-0645">Protease</keyword>
<dbReference type="SUPFAM" id="SSF55920">
    <property type="entry name" value="Creatinase/aminopeptidase"/>
    <property type="match status" value="1"/>
</dbReference>
<feature type="binding site" evidence="6">
    <location>
        <position position="112"/>
    </location>
    <ligand>
        <name>a divalent metal cation</name>
        <dbReference type="ChEBI" id="CHEBI:60240"/>
        <label>2</label>
        <note>catalytic</note>
    </ligand>
</feature>
<evidence type="ECO:0000256" key="4">
    <source>
        <dbReference type="ARBA" id="ARBA00022723"/>
    </source>
</evidence>
<evidence type="ECO:0000256" key="3">
    <source>
        <dbReference type="ARBA" id="ARBA00022670"/>
    </source>
</evidence>
<keyword evidence="2 6" id="KW-0031">Aminopeptidase</keyword>
<evidence type="ECO:0000313" key="10">
    <source>
        <dbReference type="Proteomes" id="UP000624703"/>
    </source>
</evidence>
<feature type="binding site" evidence="6">
    <location>
        <position position="239"/>
    </location>
    <ligand>
        <name>a divalent metal cation</name>
        <dbReference type="ChEBI" id="CHEBI:60240"/>
        <label>1</label>
    </ligand>
</feature>
<dbReference type="PANTHER" id="PTHR43330">
    <property type="entry name" value="METHIONINE AMINOPEPTIDASE"/>
    <property type="match status" value="1"/>
</dbReference>
<evidence type="ECO:0000256" key="7">
    <source>
        <dbReference type="RuleBase" id="RU003653"/>
    </source>
</evidence>
<feature type="binding site" evidence="6">
    <location>
        <position position="208"/>
    </location>
    <ligand>
        <name>a divalent metal cation</name>
        <dbReference type="ChEBI" id="CHEBI:60240"/>
        <label>2</label>
        <note>catalytic</note>
    </ligand>
</feature>
<dbReference type="AlphaFoldDB" id="A0A8J7MBZ1"/>
<feature type="binding site" evidence="6">
    <location>
        <position position="112"/>
    </location>
    <ligand>
        <name>a divalent metal cation</name>
        <dbReference type="ChEBI" id="CHEBI:60240"/>
        <label>1</label>
    </ligand>
</feature>
<evidence type="ECO:0000256" key="1">
    <source>
        <dbReference type="ARBA" id="ARBA00002521"/>
    </source>
</evidence>
<keyword evidence="5 6" id="KW-0378">Hydrolase</keyword>
<comment type="subunit">
    <text evidence="6">Monomer.</text>
</comment>
<evidence type="ECO:0000259" key="8">
    <source>
        <dbReference type="Pfam" id="PF00557"/>
    </source>
</evidence>
<feature type="binding site" evidence="6">
    <location>
        <position position="239"/>
    </location>
    <ligand>
        <name>a divalent metal cation</name>
        <dbReference type="ChEBI" id="CHEBI:60240"/>
        <label>2</label>
        <note>catalytic</note>
    </ligand>
</feature>
<evidence type="ECO:0000256" key="2">
    <source>
        <dbReference type="ARBA" id="ARBA00022438"/>
    </source>
</evidence>
<dbReference type="EC" id="3.4.11.18" evidence="6 7"/>
<dbReference type="RefSeq" id="WP_200309734.1">
    <property type="nucleotide sequence ID" value="NZ_JAENIM010000008.1"/>
</dbReference>
<keyword evidence="10" id="KW-1185">Reference proteome</keyword>
<dbReference type="GO" id="GO:0005829">
    <property type="term" value="C:cytosol"/>
    <property type="evidence" value="ECO:0007669"/>
    <property type="project" value="TreeGrafter"/>
</dbReference>
<evidence type="ECO:0000313" key="9">
    <source>
        <dbReference type="EMBL" id="MBK1789691.1"/>
    </source>
</evidence>
<dbReference type="InterPro" id="IPR036005">
    <property type="entry name" value="Creatinase/aminopeptidase-like"/>
</dbReference>
<gene>
    <name evidence="6 9" type="primary">map</name>
    <name evidence="9" type="ORF">JIN82_00835</name>
</gene>